<dbReference type="EMBL" id="ML210186">
    <property type="protein sequence ID" value="TFK25401.1"/>
    <property type="molecule type" value="Genomic_DNA"/>
</dbReference>
<evidence type="ECO:0008006" key="4">
    <source>
        <dbReference type="Google" id="ProtNLM"/>
    </source>
</evidence>
<evidence type="ECO:0000256" key="1">
    <source>
        <dbReference type="SAM" id="Phobius"/>
    </source>
</evidence>
<dbReference type="InterPro" id="IPR029058">
    <property type="entry name" value="AB_hydrolase_fold"/>
</dbReference>
<reference evidence="2 3" key="1">
    <citation type="journal article" date="2019" name="Nat. Ecol. Evol.">
        <title>Megaphylogeny resolves global patterns of mushroom evolution.</title>
        <authorList>
            <person name="Varga T."/>
            <person name="Krizsan K."/>
            <person name="Foldi C."/>
            <person name="Dima B."/>
            <person name="Sanchez-Garcia M."/>
            <person name="Sanchez-Ramirez S."/>
            <person name="Szollosi G.J."/>
            <person name="Szarkandi J.G."/>
            <person name="Papp V."/>
            <person name="Albert L."/>
            <person name="Andreopoulos W."/>
            <person name="Angelini C."/>
            <person name="Antonin V."/>
            <person name="Barry K.W."/>
            <person name="Bougher N.L."/>
            <person name="Buchanan P."/>
            <person name="Buyck B."/>
            <person name="Bense V."/>
            <person name="Catcheside P."/>
            <person name="Chovatia M."/>
            <person name="Cooper J."/>
            <person name="Damon W."/>
            <person name="Desjardin D."/>
            <person name="Finy P."/>
            <person name="Geml J."/>
            <person name="Haridas S."/>
            <person name="Hughes K."/>
            <person name="Justo A."/>
            <person name="Karasinski D."/>
            <person name="Kautmanova I."/>
            <person name="Kiss B."/>
            <person name="Kocsube S."/>
            <person name="Kotiranta H."/>
            <person name="LaButti K.M."/>
            <person name="Lechner B.E."/>
            <person name="Liimatainen K."/>
            <person name="Lipzen A."/>
            <person name="Lukacs Z."/>
            <person name="Mihaltcheva S."/>
            <person name="Morgado L.N."/>
            <person name="Niskanen T."/>
            <person name="Noordeloos M.E."/>
            <person name="Ohm R.A."/>
            <person name="Ortiz-Santana B."/>
            <person name="Ovrebo C."/>
            <person name="Racz N."/>
            <person name="Riley R."/>
            <person name="Savchenko A."/>
            <person name="Shiryaev A."/>
            <person name="Soop K."/>
            <person name="Spirin V."/>
            <person name="Szebenyi C."/>
            <person name="Tomsovsky M."/>
            <person name="Tulloss R.E."/>
            <person name="Uehling J."/>
            <person name="Grigoriev I.V."/>
            <person name="Vagvolgyi C."/>
            <person name="Papp T."/>
            <person name="Martin F.M."/>
            <person name="Miettinen O."/>
            <person name="Hibbett D.S."/>
            <person name="Nagy L.G."/>
        </authorList>
    </citation>
    <scope>NUCLEOTIDE SEQUENCE [LARGE SCALE GENOMIC DNA]</scope>
    <source>
        <strain evidence="2 3">CBS 121175</strain>
    </source>
</reference>
<proteinExistence type="predicted"/>
<dbReference type="Proteomes" id="UP000307440">
    <property type="component" value="Unassembled WGS sequence"/>
</dbReference>
<keyword evidence="3" id="KW-1185">Reference proteome</keyword>
<evidence type="ECO:0000313" key="2">
    <source>
        <dbReference type="EMBL" id="TFK25401.1"/>
    </source>
</evidence>
<dbReference type="OrthoDB" id="3251587at2759"/>
<keyword evidence="1" id="KW-1133">Transmembrane helix</keyword>
<dbReference type="Gene3D" id="3.40.50.1820">
    <property type="entry name" value="alpha/beta hydrolase"/>
    <property type="match status" value="1"/>
</dbReference>
<keyword evidence="1" id="KW-0472">Membrane</keyword>
<sequence>MFDLHSIVINGNGTQLGYLDSGPPPSSMTYGTIFLVHGIIFTALVFRRVMEIAAEANLRIVSLNRRDYPGSTPLSPSDLGFIVNGTDSQKAQYLRDRGLEILQFMDVFIQTNLLPPISEDEKTGGSALLGWSLGNSFTLPGIARASELGAETTTRLSHHLRSLILQANLVLWFPAFDGSIASEDRTPFTIQWLTGYFDHGDISQRNETALAFTVPTTAKVPSIFKMHDHLPKMLVPEPFAVTGSDWLLSGNFGPQILKAYRSVCYSSEVKELFPRIKIWNLVGDSSGGFAIAAYWQVQDDDQAAGGENINYHVLSGGNHFFHWDYPSVTVQAYQRAIV</sequence>
<accession>A0A5C3KXM9</accession>
<dbReference type="SUPFAM" id="SSF53474">
    <property type="entry name" value="alpha/beta-Hydrolases"/>
    <property type="match status" value="1"/>
</dbReference>
<organism evidence="2 3">
    <name type="scientific">Coprinopsis marcescibilis</name>
    <name type="common">Agaric fungus</name>
    <name type="synonym">Psathyrella marcescibilis</name>
    <dbReference type="NCBI Taxonomy" id="230819"/>
    <lineage>
        <taxon>Eukaryota</taxon>
        <taxon>Fungi</taxon>
        <taxon>Dikarya</taxon>
        <taxon>Basidiomycota</taxon>
        <taxon>Agaricomycotina</taxon>
        <taxon>Agaricomycetes</taxon>
        <taxon>Agaricomycetidae</taxon>
        <taxon>Agaricales</taxon>
        <taxon>Agaricineae</taxon>
        <taxon>Psathyrellaceae</taxon>
        <taxon>Coprinopsis</taxon>
    </lineage>
</organism>
<gene>
    <name evidence="2" type="ORF">FA15DRAFT_590555</name>
</gene>
<name>A0A5C3KXM9_COPMA</name>
<evidence type="ECO:0000313" key="3">
    <source>
        <dbReference type="Proteomes" id="UP000307440"/>
    </source>
</evidence>
<feature type="transmembrane region" description="Helical" evidence="1">
    <location>
        <begin position="28"/>
        <end position="46"/>
    </location>
</feature>
<dbReference type="AlphaFoldDB" id="A0A5C3KXM9"/>
<keyword evidence="1" id="KW-0812">Transmembrane</keyword>
<protein>
    <recommendedName>
        <fullName evidence="4">AB hydrolase-1 domain-containing protein</fullName>
    </recommendedName>
</protein>